<dbReference type="EMBL" id="MN850649">
    <property type="protein sequence ID" value="QHR76265.1"/>
    <property type="molecule type" value="Genomic_DNA"/>
</dbReference>
<dbReference type="Proteomes" id="UP000464636">
    <property type="component" value="Genome"/>
</dbReference>
<gene>
    <name evidence="1" type="ORF">nomine_97</name>
</gene>
<accession>A0A6B9XIP7</accession>
<protein>
    <submittedName>
        <fullName evidence="1">Uncharacterized protein</fullName>
    </submittedName>
</protein>
<sequence>MKGNATHLGNVVINDTEAREHKEEYEKMVVNLAGGRQVDSIIKII</sequence>
<name>A0A6B9XIP7_9CAUD</name>
<organism evidence="1 2">
    <name type="scientific">Escherichia phage nomine</name>
    <dbReference type="NCBI Taxonomy" id="2696435"/>
    <lineage>
        <taxon>Viruses</taxon>
        <taxon>Duplodnaviria</taxon>
        <taxon>Heunggongvirae</taxon>
        <taxon>Uroviricota</taxon>
        <taxon>Caudoviricetes</taxon>
        <taxon>Vequintavirinae</taxon>
        <taxon>Vequintavirus</taxon>
        <taxon>Vequintavirus nomine</taxon>
        <taxon>Vequintavirus APECc02</taxon>
    </lineage>
</organism>
<reference evidence="2" key="1">
    <citation type="submission" date="2019-12" db="EMBL/GenBank/DDBJ databases">
        <authorList>
            <person name="Olsen N.S."/>
            <person name="Junco L.M.F."/>
            <person name="Kot W."/>
            <person name="Hansen L.H."/>
        </authorList>
    </citation>
    <scope>NUCLEOTIDE SEQUENCE [LARGE SCALE GENOMIC DNA]</scope>
</reference>
<proteinExistence type="predicted"/>
<evidence type="ECO:0000313" key="2">
    <source>
        <dbReference type="Proteomes" id="UP000464636"/>
    </source>
</evidence>
<keyword evidence="2" id="KW-1185">Reference proteome</keyword>
<evidence type="ECO:0000313" key="1">
    <source>
        <dbReference type="EMBL" id="QHR76265.1"/>
    </source>
</evidence>